<organism evidence="1">
    <name type="scientific">Tanacetum cinerariifolium</name>
    <name type="common">Dalmatian daisy</name>
    <name type="synonym">Chrysanthemum cinerariifolium</name>
    <dbReference type="NCBI Taxonomy" id="118510"/>
    <lineage>
        <taxon>Eukaryota</taxon>
        <taxon>Viridiplantae</taxon>
        <taxon>Streptophyta</taxon>
        <taxon>Embryophyta</taxon>
        <taxon>Tracheophyta</taxon>
        <taxon>Spermatophyta</taxon>
        <taxon>Magnoliopsida</taxon>
        <taxon>eudicotyledons</taxon>
        <taxon>Gunneridae</taxon>
        <taxon>Pentapetalae</taxon>
        <taxon>asterids</taxon>
        <taxon>campanulids</taxon>
        <taxon>Asterales</taxon>
        <taxon>Asteraceae</taxon>
        <taxon>Asteroideae</taxon>
        <taxon>Anthemideae</taxon>
        <taxon>Anthemidinae</taxon>
        <taxon>Tanacetum</taxon>
    </lineage>
</organism>
<reference evidence="1" key="1">
    <citation type="journal article" date="2019" name="Sci. Rep.">
        <title>Draft genome of Tanacetum cinerariifolium, the natural source of mosquito coil.</title>
        <authorList>
            <person name="Yamashiro T."/>
            <person name="Shiraishi A."/>
            <person name="Satake H."/>
            <person name="Nakayama K."/>
        </authorList>
    </citation>
    <scope>NUCLEOTIDE SEQUENCE</scope>
</reference>
<evidence type="ECO:0000313" key="1">
    <source>
        <dbReference type="EMBL" id="GEU71218.1"/>
    </source>
</evidence>
<proteinExistence type="predicted"/>
<accession>A0A6L2MBI6</accession>
<gene>
    <name evidence="1" type="ORF">Tci_043196</name>
</gene>
<sequence>MLFLKKSSPLEDKVCKFGVSENETYQLHYDTLATSSIHSKSIIDWSLFANHGLNGSFFQNINTDTLFEPQWVNLFQINKPVYRELVHEFFTSIEFEATAYREYNTRSGLRRAVTKKAEHLLMDFWPTIRDGEFVVGGTSVKKVRDPRVRLAIVALQRPFQGVVCNIPYSLARYLKGIKVMDLICGGMFVTRLAQSFRILIRDYYGARWRACYWLVTRQVTEDDEVEEANEEGAGGL</sequence>
<dbReference type="EMBL" id="BKCJ010006267">
    <property type="protein sequence ID" value="GEU71218.1"/>
    <property type="molecule type" value="Genomic_DNA"/>
</dbReference>
<protein>
    <submittedName>
        <fullName evidence="1">Uncharacterized protein</fullName>
    </submittedName>
</protein>
<comment type="caution">
    <text evidence="1">The sequence shown here is derived from an EMBL/GenBank/DDBJ whole genome shotgun (WGS) entry which is preliminary data.</text>
</comment>
<dbReference type="AlphaFoldDB" id="A0A6L2MBI6"/>
<name>A0A6L2MBI6_TANCI</name>